<dbReference type="Pfam" id="PF00072">
    <property type="entry name" value="Response_reg"/>
    <property type="match status" value="1"/>
</dbReference>
<evidence type="ECO:0000313" key="11">
    <source>
        <dbReference type="Proteomes" id="UP001165460"/>
    </source>
</evidence>
<reference evidence="10" key="1">
    <citation type="submission" date="2022-03" db="EMBL/GenBank/DDBJ databases">
        <authorList>
            <person name="Woo C.Y."/>
        </authorList>
    </citation>
    <scope>NUCLEOTIDE SEQUENCE</scope>
    <source>
        <strain evidence="10">CYS-01</strain>
    </source>
</reference>
<evidence type="ECO:0000256" key="4">
    <source>
        <dbReference type="ARBA" id="ARBA00022679"/>
    </source>
</evidence>
<dbReference type="Pfam" id="PF13426">
    <property type="entry name" value="PAS_9"/>
    <property type="match status" value="1"/>
</dbReference>
<feature type="domain" description="Response regulatory" evidence="8">
    <location>
        <begin position="5"/>
        <end position="123"/>
    </location>
</feature>
<dbReference type="Gene3D" id="3.30.565.10">
    <property type="entry name" value="Histidine kinase-like ATPase, C-terminal domain"/>
    <property type="match status" value="1"/>
</dbReference>
<dbReference type="SUPFAM" id="SSF55785">
    <property type="entry name" value="PYP-like sensor domain (PAS domain)"/>
    <property type="match status" value="1"/>
</dbReference>
<dbReference type="PANTHER" id="PTHR43304">
    <property type="entry name" value="PHYTOCHROME-LIKE PROTEIN CPH1"/>
    <property type="match status" value="1"/>
</dbReference>
<evidence type="ECO:0000259" key="7">
    <source>
        <dbReference type="PROSITE" id="PS50109"/>
    </source>
</evidence>
<dbReference type="NCBIfam" id="TIGR00229">
    <property type="entry name" value="sensory_box"/>
    <property type="match status" value="1"/>
</dbReference>
<keyword evidence="4" id="KW-0808">Transferase</keyword>
<dbReference type="EC" id="2.7.13.3" evidence="2"/>
<evidence type="ECO:0000256" key="3">
    <source>
        <dbReference type="ARBA" id="ARBA00022553"/>
    </source>
</evidence>
<proteinExistence type="predicted"/>
<dbReference type="InterPro" id="IPR003594">
    <property type="entry name" value="HATPase_dom"/>
</dbReference>
<dbReference type="InterPro" id="IPR005467">
    <property type="entry name" value="His_kinase_dom"/>
</dbReference>
<dbReference type="PANTHER" id="PTHR43304:SF1">
    <property type="entry name" value="PAC DOMAIN-CONTAINING PROTEIN"/>
    <property type="match status" value="1"/>
</dbReference>
<dbReference type="InterPro" id="IPR036097">
    <property type="entry name" value="HisK_dim/P_sf"/>
</dbReference>
<evidence type="ECO:0000313" key="10">
    <source>
        <dbReference type="EMBL" id="MCJ0741959.1"/>
    </source>
</evidence>
<feature type="domain" description="Histidine kinase" evidence="7">
    <location>
        <begin position="272"/>
        <end position="481"/>
    </location>
</feature>
<dbReference type="Gene3D" id="3.40.50.2300">
    <property type="match status" value="1"/>
</dbReference>
<dbReference type="Pfam" id="PF02518">
    <property type="entry name" value="HATPase_c"/>
    <property type="match status" value="1"/>
</dbReference>
<comment type="caution">
    <text evidence="10">The sequence shown here is derived from an EMBL/GenBank/DDBJ whole genome shotgun (WGS) entry which is preliminary data.</text>
</comment>
<dbReference type="InterPro" id="IPR035965">
    <property type="entry name" value="PAS-like_dom_sf"/>
</dbReference>
<dbReference type="RefSeq" id="WP_243359816.1">
    <property type="nucleotide sequence ID" value="NZ_JALGBH010000001.1"/>
</dbReference>
<dbReference type="InterPro" id="IPR004358">
    <property type="entry name" value="Sig_transdc_His_kin-like_C"/>
</dbReference>
<keyword evidence="11" id="KW-1185">Reference proteome</keyword>
<dbReference type="CDD" id="cd00130">
    <property type="entry name" value="PAS"/>
    <property type="match status" value="1"/>
</dbReference>
<dbReference type="InterPro" id="IPR036890">
    <property type="entry name" value="HATPase_C_sf"/>
</dbReference>
<dbReference type="InterPro" id="IPR011006">
    <property type="entry name" value="CheY-like_superfamily"/>
</dbReference>
<evidence type="ECO:0000259" key="9">
    <source>
        <dbReference type="PROSITE" id="PS50112"/>
    </source>
</evidence>
<accession>A0ABS9ZVJ3</accession>
<evidence type="ECO:0000259" key="8">
    <source>
        <dbReference type="PROSITE" id="PS50110"/>
    </source>
</evidence>
<dbReference type="EMBL" id="JALGBH010000001">
    <property type="protein sequence ID" value="MCJ0741959.1"/>
    <property type="molecule type" value="Genomic_DNA"/>
</dbReference>
<name>A0ABS9ZVJ3_9SPHI</name>
<dbReference type="PROSITE" id="PS50112">
    <property type="entry name" value="PAS"/>
    <property type="match status" value="1"/>
</dbReference>
<dbReference type="SUPFAM" id="SSF47384">
    <property type="entry name" value="Homodimeric domain of signal transducing histidine kinase"/>
    <property type="match status" value="1"/>
</dbReference>
<evidence type="ECO:0000256" key="2">
    <source>
        <dbReference type="ARBA" id="ARBA00012438"/>
    </source>
</evidence>
<evidence type="ECO:0000256" key="1">
    <source>
        <dbReference type="ARBA" id="ARBA00000085"/>
    </source>
</evidence>
<gene>
    <name evidence="10" type="ORF">MMF97_04480</name>
</gene>
<dbReference type="InterPro" id="IPR052162">
    <property type="entry name" value="Sensor_kinase/Photoreceptor"/>
</dbReference>
<dbReference type="CDD" id="cd00156">
    <property type="entry name" value="REC"/>
    <property type="match status" value="1"/>
</dbReference>
<dbReference type="Gene3D" id="3.30.450.20">
    <property type="entry name" value="PAS domain"/>
    <property type="match status" value="1"/>
</dbReference>
<dbReference type="InterPro" id="IPR000014">
    <property type="entry name" value="PAS"/>
</dbReference>
<dbReference type="PROSITE" id="PS50109">
    <property type="entry name" value="HIS_KIN"/>
    <property type="match status" value="1"/>
</dbReference>
<evidence type="ECO:0000256" key="6">
    <source>
        <dbReference type="PROSITE-ProRule" id="PRU00169"/>
    </source>
</evidence>
<organism evidence="10 11">
    <name type="scientific">Pedobacter montanisoli</name>
    <dbReference type="NCBI Taxonomy" id="2923277"/>
    <lineage>
        <taxon>Bacteria</taxon>
        <taxon>Pseudomonadati</taxon>
        <taxon>Bacteroidota</taxon>
        <taxon>Sphingobacteriia</taxon>
        <taxon>Sphingobacteriales</taxon>
        <taxon>Sphingobacteriaceae</taxon>
        <taxon>Pedobacter</taxon>
    </lineage>
</organism>
<dbReference type="SUPFAM" id="SSF55874">
    <property type="entry name" value="ATPase domain of HSP90 chaperone/DNA topoisomerase II/histidine kinase"/>
    <property type="match status" value="1"/>
</dbReference>
<dbReference type="Gene3D" id="1.10.287.130">
    <property type="match status" value="1"/>
</dbReference>
<protein>
    <recommendedName>
        <fullName evidence="2">histidine kinase</fullName>
        <ecNumber evidence="2">2.7.13.3</ecNumber>
    </recommendedName>
</protein>
<feature type="domain" description="PAS" evidence="9">
    <location>
        <begin position="136"/>
        <end position="178"/>
    </location>
</feature>
<dbReference type="SMART" id="SM00387">
    <property type="entry name" value="HATPase_c"/>
    <property type="match status" value="1"/>
</dbReference>
<keyword evidence="5" id="KW-0418">Kinase</keyword>
<comment type="catalytic activity">
    <reaction evidence="1">
        <text>ATP + protein L-histidine = ADP + protein N-phospho-L-histidine.</text>
        <dbReference type="EC" id="2.7.13.3"/>
    </reaction>
</comment>
<sequence>MEKIKVLLIDDDEDDFIITKDIFSQIPSIKNYELSWANSFEKGINAVLKQQHDIYLVDYRLGKNTGIDLLNEAVLSGIKEPIIILTGKGDYDIDQQALNFGAADYLVKDQINAQLLDRTLRYALKQAEATKALKESEFKFRVIFEKTKEPILISDFNGKIYEMNKAGLSFFGFHPNDLNTVTDRQLFKNSEDRDNFIQQLETKGAVSNFECEMISSSGQTYFCTLSSFLQIDPQNIMSIYHTIIHDLTPRKYKENNSINQSKLSVSAHIAKAFAEEIRDPLSTINFVIEELNTDKNLAYNETVQTNLDIIKTNCDNINQLIKQVIVSTENKPLSFEKANIKELIEDALNQVNDLILGQRISVDKDILNADLEILADEYQLKKALQNILVNAIENMHDFPKTIHITTIKDSGFYSILIEDNGTGLGKNYNDNILEPFFSTKKNGNGLALTEAQKIVMNHNGIIEIKPQDAGNLVIVKLPIAY</sequence>
<dbReference type="Proteomes" id="UP001165460">
    <property type="component" value="Unassembled WGS sequence"/>
</dbReference>
<dbReference type="PRINTS" id="PR00344">
    <property type="entry name" value="BCTRLSENSOR"/>
</dbReference>
<evidence type="ECO:0000256" key="5">
    <source>
        <dbReference type="ARBA" id="ARBA00022777"/>
    </source>
</evidence>
<dbReference type="PROSITE" id="PS50110">
    <property type="entry name" value="RESPONSE_REGULATORY"/>
    <property type="match status" value="1"/>
</dbReference>
<dbReference type="InterPro" id="IPR001789">
    <property type="entry name" value="Sig_transdc_resp-reg_receiver"/>
</dbReference>
<dbReference type="SMART" id="SM00448">
    <property type="entry name" value="REC"/>
    <property type="match status" value="1"/>
</dbReference>
<dbReference type="SUPFAM" id="SSF52172">
    <property type="entry name" value="CheY-like"/>
    <property type="match status" value="1"/>
</dbReference>
<feature type="modified residue" description="4-aspartylphosphate" evidence="6">
    <location>
        <position position="58"/>
    </location>
</feature>
<keyword evidence="3 6" id="KW-0597">Phosphoprotein</keyword>